<organism evidence="4">
    <name type="scientific">Anopheles atroparvus</name>
    <name type="common">European mosquito</name>
    <dbReference type="NCBI Taxonomy" id="41427"/>
    <lineage>
        <taxon>Eukaryota</taxon>
        <taxon>Metazoa</taxon>
        <taxon>Ecdysozoa</taxon>
        <taxon>Arthropoda</taxon>
        <taxon>Hexapoda</taxon>
        <taxon>Insecta</taxon>
        <taxon>Pterygota</taxon>
        <taxon>Neoptera</taxon>
        <taxon>Endopterygota</taxon>
        <taxon>Diptera</taxon>
        <taxon>Nematocera</taxon>
        <taxon>Culicoidea</taxon>
        <taxon>Culicidae</taxon>
        <taxon>Anophelinae</taxon>
        <taxon>Anopheles</taxon>
    </lineage>
</organism>
<dbReference type="SUPFAM" id="SSF47592">
    <property type="entry name" value="SWIB/MDM2 domain"/>
    <property type="match status" value="1"/>
</dbReference>
<dbReference type="InterPro" id="IPR014876">
    <property type="entry name" value="DEK_C"/>
</dbReference>
<dbReference type="Gene3D" id="1.10.245.10">
    <property type="entry name" value="SWIB/MDM2 domain"/>
    <property type="match status" value="1"/>
</dbReference>
<feature type="region of interest" description="Disordered" evidence="1">
    <location>
        <begin position="41"/>
        <end position="221"/>
    </location>
</feature>
<feature type="compositionally biased region" description="Acidic residues" evidence="1">
    <location>
        <begin position="92"/>
        <end position="113"/>
    </location>
</feature>
<dbReference type="VEuPathDB" id="VectorBase:AATE018639"/>
<evidence type="ECO:0000259" key="2">
    <source>
        <dbReference type="PROSITE" id="PS51925"/>
    </source>
</evidence>
<name>A0A182JIC9_ANOAO</name>
<protein>
    <submittedName>
        <fullName evidence="4">Uncharacterized protein</fullName>
    </submittedName>
</protein>
<feature type="domain" description="DM2" evidence="2">
    <location>
        <begin position="222"/>
        <end position="299"/>
    </location>
</feature>
<dbReference type="Pfam" id="PF02201">
    <property type="entry name" value="SWIB"/>
    <property type="match status" value="1"/>
</dbReference>
<evidence type="ECO:0000313" key="4">
    <source>
        <dbReference type="EnsemblMetazoa" id="AATE018639-PA.1"/>
    </source>
</evidence>
<dbReference type="SUPFAM" id="SSF109715">
    <property type="entry name" value="DEK C-terminal domain"/>
    <property type="match status" value="1"/>
</dbReference>
<dbReference type="PANTHER" id="PTHR13844">
    <property type="entry name" value="SWI/SNF-RELATED MATRIX-ASSOCIATED ACTIN-DEPENDENT REGULATOR OF CHROMATIN SUBFAMILY D"/>
    <property type="match status" value="1"/>
</dbReference>
<dbReference type="SMART" id="SM00151">
    <property type="entry name" value="SWIB"/>
    <property type="match status" value="1"/>
</dbReference>
<reference evidence="5" key="1">
    <citation type="submission" date="2021-09" db="EMBL/GenBank/DDBJ databases">
        <authorList>
            <consortium name="Infravec"/>
            <person name="Campbell I L."/>
            <person name="Maslen G."/>
            <person name="Yates A."/>
        </authorList>
    </citation>
    <scope>NUCLEOTIDE SEQUENCE [LARGE SCALE GENOMIC DNA]</scope>
    <source>
        <strain evidence="5">Infravec2 EBRE</strain>
    </source>
</reference>
<dbReference type="AlphaFoldDB" id="A0A182JIC9"/>
<feature type="domain" description="DEK-C" evidence="3">
    <location>
        <begin position="4"/>
        <end position="59"/>
    </location>
</feature>
<evidence type="ECO:0000259" key="3">
    <source>
        <dbReference type="PROSITE" id="PS51998"/>
    </source>
</evidence>
<dbReference type="PROSITE" id="PS51925">
    <property type="entry name" value="SWIB_MDM2"/>
    <property type="match status" value="1"/>
</dbReference>
<feature type="compositionally biased region" description="Acidic residues" evidence="1">
    <location>
        <begin position="145"/>
        <end position="162"/>
    </location>
</feature>
<keyword evidence="5" id="KW-1185">Reference proteome</keyword>
<reference evidence="4" key="2">
    <citation type="submission" date="2022-08" db="UniProtKB">
        <authorList>
            <consortium name="EnsemblMetazoa"/>
        </authorList>
    </citation>
    <scope>IDENTIFICATION</scope>
    <source>
        <strain evidence="4">EBRO</strain>
    </source>
</reference>
<dbReference type="PROSITE" id="PS51998">
    <property type="entry name" value="DEK_C"/>
    <property type="match status" value="1"/>
</dbReference>
<proteinExistence type="predicted"/>
<evidence type="ECO:0000256" key="1">
    <source>
        <dbReference type="SAM" id="MobiDB-lite"/>
    </source>
</evidence>
<dbReference type="Proteomes" id="UP000075880">
    <property type="component" value="Unassembled WGS sequence"/>
</dbReference>
<dbReference type="STRING" id="41427.A0A182JIC9"/>
<evidence type="ECO:0000313" key="5">
    <source>
        <dbReference type="Proteomes" id="UP000075880"/>
    </source>
</evidence>
<feature type="compositionally biased region" description="Acidic residues" evidence="1">
    <location>
        <begin position="65"/>
        <end position="75"/>
    </location>
</feature>
<feature type="compositionally biased region" description="Basic and acidic residues" evidence="1">
    <location>
        <begin position="41"/>
        <end position="51"/>
    </location>
</feature>
<dbReference type="OrthoDB" id="10251073at2759"/>
<dbReference type="Gene3D" id="1.10.10.60">
    <property type="entry name" value="Homeodomain-like"/>
    <property type="match status" value="1"/>
</dbReference>
<feature type="compositionally biased region" description="Gly residues" evidence="1">
    <location>
        <begin position="209"/>
        <end position="221"/>
    </location>
</feature>
<dbReference type="InterPro" id="IPR036885">
    <property type="entry name" value="SWIB_MDM2_dom_sf"/>
</dbReference>
<accession>A0A182JIC9</accession>
<dbReference type="Pfam" id="PF08766">
    <property type="entry name" value="DEK_C"/>
    <property type="match status" value="1"/>
</dbReference>
<sequence>MSNKPTKEELKAEIQVILKDANLEETAAKKVRLQLEENLKCDLSNRKKEVDELVMDYVNSQASSAEEDEEEDEDDAGKGKKKGGRNAKGNSDYEEDEEEEEDDENDDDDDYSEEEKPKGRKSGGKRGTPAKRGPVAKKKKRTSDSEDESEASDDDDEEEGSDEDYRPQKGAKGAKGGKAAGKKRKNDSDSDSDEDWKQTKPAKAKKGAAAGGAKKGGGKGTGYTRPYTLSADLAALCGAESLPRHEVVKKIWAIIKERNLYDPKNKQFAICDADLQKVIGVKRFRTFGMLKYLKPHFKD</sequence>
<dbReference type="CDD" id="cd10567">
    <property type="entry name" value="SWIB-MDM2_like"/>
    <property type="match status" value="1"/>
</dbReference>
<dbReference type="EnsemblMetazoa" id="ENSAATROPT001504">
    <property type="protein sequence ID" value="ENSAATROPP001448"/>
    <property type="gene ID" value="ENSAATROPG001192"/>
</dbReference>
<dbReference type="EnsemblMetazoa" id="AATE018639-RA">
    <property type="protein sequence ID" value="AATE018639-PA.1"/>
    <property type="gene ID" value="AATE018639"/>
</dbReference>
<dbReference type="InterPro" id="IPR003121">
    <property type="entry name" value="SWIB_MDM2_domain"/>
</dbReference>
<dbReference type="InterPro" id="IPR019835">
    <property type="entry name" value="SWIB_domain"/>
</dbReference>